<evidence type="ECO:0000313" key="5">
    <source>
        <dbReference type="EMBL" id="MCM0619604.1"/>
    </source>
</evidence>
<organism evidence="5 6">
    <name type="scientific">Nocardioides bruguierae</name>
    <dbReference type="NCBI Taxonomy" id="2945102"/>
    <lineage>
        <taxon>Bacteria</taxon>
        <taxon>Bacillati</taxon>
        <taxon>Actinomycetota</taxon>
        <taxon>Actinomycetes</taxon>
        <taxon>Propionibacteriales</taxon>
        <taxon>Nocardioidaceae</taxon>
        <taxon>Nocardioides</taxon>
    </lineage>
</organism>
<dbReference type="AlphaFoldDB" id="A0A9X2D7Q0"/>
<proteinExistence type="predicted"/>
<evidence type="ECO:0000256" key="4">
    <source>
        <dbReference type="ARBA" id="ARBA00023136"/>
    </source>
</evidence>
<protein>
    <submittedName>
        <fullName evidence="5">DoxX family protein</fullName>
    </submittedName>
</protein>
<evidence type="ECO:0000256" key="2">
    <source>
        <dbReference type="ARBA" id="ARBA00022692"/>
    </source>
</evidence>
<dbReference type="InterPro" id="IPR032808">
    <property type="entry name" value="DoxX"/>
</dbReference>
<sequence length="126" mass="13536">MALSRSSAVVAAAFAVSGYVHLKHPEVFEPVMPSWLPKHRELILASGVAEIACAAGMAVPATRKPAALASTALLVAVYPANVKMAKDSVARGSRGDRRLQVATVLRLPMQWPMIRSTWRTFRGLDG</sequence>
<dbReference type="Proteomes" id="UP001139485">
    <property type="component" value="Unassembled WGS sequence"/>
</dbReference>
<dbReference type="PANTHER" id="PTHR36974">
    <property type="entry name" value="MEMBRANE PROTEIN-RELATED"/>
    <property type="match status" value="1"/>
</dbReference>
<keyword evidence="2" id="KW-0812">Transmembrane</keyword>
<accession>A0A9X2D7Q0</accession>
<name>A0A9X2D7Q0_9ACTN</name>
<dbReference type="EMBL" id="JAMOIL010000005">
    <property type="protein sequence ID" value="MCM0619604.1"/>
    <property type="molecule type" value="Genomic_DNA"/>
</dbReference>
<keyword evidence="4" id="KW-0472">Membrane</keyword>
<dbReference type="Pfam" id="PF13564">
    <property type="entry name" value="DoxX_2"/>
    <property type="match status" value="1"/>
</dbReference>
<comment type="subcellular location">
    <subcellularLocation>
        <location evidence="1">Membrane</location>
        <topology evidence="1">Multi-pass membrane protein</topology>
    </subcellularLocation>
</comment>
<reference evidence="5" key="1">
    <citation type="submission" date="2022-05" db="EMBL/GenBank/DDBJ databases">
        <authorList>
            <person name="Tuo L."/>
        </authorList>
    </citation>
    <scope>NUCLEOTIDE SEQUENCE</scope>
    <source>
        <strain evidence="5">BSK12Z-4</strain>
    </source>
</reference>
<dbReference type="RefSeq" id="WP_250056574.1">
    <property type="nucleotide sequence ID" value="NZ_JAMJPH010000031.1"/>
</dbReference>
<keyword evidence="3" id="KW-1133">Transmembrane helix</keyword>
<dbReference type="GO" id="GO:0016020">
    <property type="term" value="C:membrane"/>
    <property type="evidence" value="ECO:0007669"/>
    <property type="project" value="UniProtKB-SubCell"/>
</dbReference>
<evidence type="ECO:0000256" key="3">
    <source>
        <dbReference type="ARBA" id="ARBA00022989"/>
    </source>
</evidence>
<comment type="caution">
    <text evidence="5">The sequence shown here is derived from an EMBL/GenBank/DDBJ whole genome shotgun (WGS) entry which is preliminary data.</text>
</comment>
<gene>
    <name evidence="5" type="ORF">M8330_04765</name>
</gene>
<keyword evidence="6" id="KW-1185">Reference proteome</keyword>
<evidence type="ECO:0000256" key="1">
    <source>
        <dbReference type="ARBA" id="ARBA00004141"/>
    </source>
</evidence>
<dbReference type="PANTHER" id="PTHR36974:SF1">
    <property type="entry name" value="DOXX FAMILY MEMBRANE PROTEIN"/>
    <property type="match status" value="1"/>
</dbReference>
<evidence type="ECO:0000313" key="6">
    <source>
        <dbReference type="Proteomes" id="UP001139485"/>
    </source>
</evidence>